<keyword evidence="5" id="KW-1185">Reference proteome</keyword>
<evidence type="ECO:0000313" key="4">
    <source>
        <dbReference type="EMBL" id="PGH23592.1"/>
    </source>
</evidence>
<feature type="domain" description="Alcohol dehydrogenase iron-type/glycerol dehydrogenase GldA" evidence="2">
    <location>
        <begin position="34"/>
        <end position="175"/>
    </location>
</feature>
<evidence type="ECO:0000259" key="3">
    <source>
        <dbReference type="Pfam" id="PF25137"/>
    </source>
</evidence>
<dbReference type="InterPro" id="IPR039697">
    <property type="entry name" value="Alcohol_dehydrogenase_Fe"/>
</dbReference>
<dbReference type="PROSITE" id="PS00060">
    <property type="entry name" value="ADH_IRON_2"/>
    <property type="match status" value="1"/>
</dbReference>
<dbReference type="OrthoDB" id="339764at2759"/>
<dbReference type="GO" id="GO:0046872">
    <property type="term" value="F:metal ion binding"/>
    <property type="evidence" value="ECO:0007669"/>
    <property type="project" value="InterPro"/>
</dbReference>
<gene>
    <name evidence="4" type="ORF">AJ80_02372</name>
</gene>
<dbReference type="GO" id="GO:0004022">
    <property type="term" value="F:alcohol dehydrogenase (NAD+) activity"/>
    <property type="evidence" value="ECO:0007669"/>
    <property type="project" value="TreeGrafter"/>
</dbReference>
<comment type="caution">
    <text evidence="4">The sequence shown here is derived from an EMBL/GenBank/DDBJ whole genome shotgun (WGS) entry which is preliminary data.</text>
</comment>
<dbReference type="SUPFAM" id="SSF56796">
    <property type="entry name" value="Dehydroquinate synthase-like"/>
    <property type="match status" value="1"/>
</dbReference>
<proteinExistence type="predicted"/>
<dbReference type="AlphaFoldDB" id="A0A2B7YRV1"/>
<dbReference type="Pfam" id="PF00465">
    <property type="entry name" value="Fe-ADH"/>
    <property type="match status" value="1"/>
</dbReference>
<dbReference type="STRING" id="1447883.A0A2B7YRV1"/>
<accession>A0A2B7YRV1</accession>
<dbReference type="CDD" id="cd08192">
    <property type="entry name" value="MAR-like"/>
    <property type="match status" value="1"/>
</dbReference>
<organism evidence="4 5">
    <name type="scientific">Polytolypa hystricis (strain UAMH7299)</name>
    <dbReference type="NCBI Taxonomy" id="1447883"/>
    <lineage>
        <taxon>Eukaryota</taxon>
        <taxon>Fungi</taxon>
        <taxon>Dikarya</taxon>
        <taxon>Ascomycota</taxon>
        <taxon>Pezizomycotina</taxon>
        <taxon>Eurotiomycetes</taxon>
        <taxon>Eurotiomycetidae</taxon>
        <taxon>Onygenales</taxon>
        <taxon>Onygenales incertae sedis</taxon>
        <taxon>Polytolypa</taxon>
    </lineage>
</organism>
<keyword evidence="1" id="KW-0560">Oxidoreductase</keyword>
<evidence type="ECO:0000256" key="1">
    <source>
        <dbReference type="ARBA" id="ARBA00023002"/>
    </source>
</evidence>
<dbReference type="PANTHER" id="PTHR11496">
    <property type="entry name" value="ALCOHOL DEHYDROGENASE"/>
    <property type="match status" value="1"/>
</dbReference>
<protein>
    <submittedName>
        <fullName evidence="4">Uncharacterized protein</fullName>
    </submittedName>
</protein>
<dbReference type="Gene3D" id="1.20.1090.10">
    <property type="entry name" value="Dehydroquinate synthase-like - alpha domain"/>
    <property type="match status" value="1"/>
</dbReference>
<reference evidence="4 5" key="1">
    <citation type="submission" date="2017-10" db="EMBL/GenBank/DDBJ databases">
        <title>Comparative genomics in systemic dimorphic fungi from Ajellomycetaceae.</title>
        <authorList>
            <person name="Munoz J.F."/>
            <person name="Mcewen J.G."/>
            <person name="Clay O.K."/>
            <person name="Cuomo C.A."/>
        </authorList>
    </citation>
    <scope>NUCLEOTIDE SEQUENCE [LARGE SCALE GENOMIC DNA]</scope>
    <source>
        <strain evidence="4 5">UAMH7299</strain>
    </source>
</reference>
<sequence>MTTQSSNLPLSGLWQPHSHLQHLYYGPSSVEKHLLSTLPSPSSSKVFIITGTSIATKTPLLHNLEHLLGTHHAGTYAGIKQHGPIACVDEATQLVARDPSIDTILSLGGGAAIDSAKTVSFRTHSRTGKWLTHLSIPTTLSAAECTAAGGYTGADGVKTGLGAARMGVTAIFYDPGYAKYTPRRLWLATGMRAVDHAVESYYHPYSSEMPWKVLSYWALTTLFELLPQTPAAGRPEQLGDEEAITRLLLAAYASSGFRGRNFKGGMGLSHSLGHALGSPYGIPHGETSCITLGHVVKYKAKNNPDDARQIARLLPATGGTPSGDDFDDALEVGDRILRLVDTLGLRQELGSRGVGKDQIPIIVERAMGGIKSGPEYDAVVRLVDSFF</sequence>
<dbReference type="InterPro" id="IPR001670">
    <property type="entry name" value="ADH_Fe/GldA"/>
</dbReference>
<dbReference type="InterPro" id="IPR056798">
    <property type="entry name" value="ADH_Fe_C"/>
</dbReference>
<dbReference type="EMBL" id="PDNA01000022">
    <property type="protein sequence ID" value="PGH23592.1"/>
    <property type="molecule type" value="Genomic_DNA"/>
</dbReference>
<dbReference type="GO" id="GO:0005739">
    <property type="term" value="C:mitochondrion"/>
    <property type="evidence" value="ECO:0007669"/>
    <property type="project" value="TreeGrafter"/>
</dbReference>
<evidence type="ECO:0000313" key="5">
    <source>
        <dbReference type="Proteomes" id="UP000224634"/>
    </source>
</evidence>
<dbReference type="PANTHER" id="PTHR11496:SF97">
    <property type="entry name" value="ALCOHOL DEHYDROGENASE IRON-TYPE_GLYCEROL DEHYDROGENASE GLDA DOMAIN-CONTAINING PROTEIN"/>
    <property type="match status" value="1"/>
</dbReference>
<dbReference type="Pfam" id="PF25137">
    <property type="entry name" value="ADH_Fe_C"/>
    <property type="match status" value="1"/>
</dbReference>
<name>A0A2B7YRV1_POLH7</name>
<dbReference type="InterPro" id="IPR018211">
    <property type="entry name" value="ADH_Fe_CS"/>
</dbReference>
<feature type="domain" description="Fe-containing alcohol dehydrogenase-like C-terminal" evidence="3">
    <location>
        <begin position="188"/>
        <end position="368"/>
    </location>
</feature>
<dbReference type="Gene3D" id="3.40.50.1970">
    <property type="match status" value="1"/>
</dbReference>
<evidence type="ECO:0000259" key="2">
    <source>
        <dbReference type="Pfam" id="PF00465"/>
    </source>
</evidence>
<dbReference type="Proteomes" id="UP000224634">
    <property type="component" value="Unassembled WGS sequence"/>
</dbReference>